<evidence type="ECO:0000256" key="1">
    <source>
        <dbReference type="ARBA" id="ARBA00022679"/>
    </source>
</evidence>
<dbReference type="GO" id="GO:0016747">
    <property type="term" value="F:acyltransferase activity, transferring groups other than amino-acyl groups"/>
    <property type="evidence" value="ECO:0007669"/>
    <property type="project" value="InterPro"/>
</dbReference>
<dbReference type="InterPro" id="IPR050832">
    <property type="entry name" value="Bact_Acetyltransf"/>
</dbReference>
<dbReference type="EMBL" id="LFEJ01000002">
    <property type="protein sequence ID" value="KMV36642.1"/>
    <property type="molecule type" value="Genomic_DNA"/>
</dbReference>
<dbReference type="AlphaFoldDB" id="A0A0J8VKY2"/>
<sequence>MHLTFRHATVDDAPLLSEMGPCTYRHHFAHLWRREEELNDFIAAEYSVAALQQSLSAVGTRWLIAEAERPAGFAKISWRKPVPEQTYTGALLHKLYLMPGETGKGYGEQFWQAILREARAENERWLWLEVLEANAGARRFYDARGMKMLTQTIFSSATQQSVLFVMGKALDEHA</sequence>
<dbReference type="CDD" id="cd04301">
    <property type="entry name" value="NAT_SF"/>
    <property type="match status" value="1"/>
</dbReference>
<reference evidence="4 6" key="1">
    <citation type="submission" date="2015-06" db="EMBL/GenBank/DDBJ databases">
        <title>Genome sequencing of Cronobacter sp. strain DJ34 isolated from petroleum contaminated sludge of Duliajan Oil Fields, Assam, India.</title>
        <authorList>
            <person name="Pal S."/>
            <person name="Banerjee T.D."/>
            <person name="Roy A."/>
            <person name="Sar P."/>
            <person name="Kazy S.K."/>
        </authorList>
    </citation>
    <scope>NUCLEOTIDE SEQUENCE [LARGE SCALE GENOMIC DNA]</scope>
    <source>
        <strain evidence="4 6">DJ34</strain>
    </source>
</reference>
<evidence type="ECO:0000313" key="5">
    <source>
        <dbReference type="EMBL" id="KMV36642.1"/>
    </source>
</evidence>
<evidence type="ECO:0000313" key="4">
    <source>
        <dbReference type="EMBL" id="KMV33707.1"/>
    </source>
</evidence>
<feature type="domain" description="N-acetyltransferase" evidence="3">
    <location>
        <begin position="3"/>
        <end position="171"/>
    </location>
</feature>
<comment type="caution">
    <text evidence="4">The sequence shown here is derived from an EMBL/GenBank/DDBJ whole genome shotgun (WGS) entry which is preliminary data.</text>
</comment>
<keyword evidence="2" id="KW-0012">Acyltransferase</keyword>
<keyword evidence="6" id="KW-1185">Reference proteome</keyword>
<evidence type="ECO:0000259" key="3">
    <source>
        <dbReference type="PROSITE" id="PS51186"/>
    </source>
</evidence>
<dbReference type="OrthoDB" id="6864670at2"/>
<organism evidence="4 6">
    <name type="scientific">Franconibacter pulveris</name>
    <dbReference type="NCBI Taxonomy" id="435910"/>
    <lineage>
        <taxon>Bacteria</taxon>
        <taxon>Pseudomonadati</taxon>
        <taxon>Pseudomonadota</taxon>
        <taxon>Gammaproteobacteria</taxon>
        <taxon>Enterobacterales</taxon>
        <taxon>Enterobacteriaceae</taxon>
        <taxon>Franconibacter</taxon>
    </lineage>
</organism>
<dbReference type="InterPro" id="IPR016181">
    <property type="entry name" value="Acyl_CoA_acyltransferase"/>
</dbReference>
<evidence type="ECO:0000256" key="2">
    <source>
        <dbReference type="ARBA" id="ARBA00023315"/>
    </source>
</evidence>
<name>A0A0J8VKY2_9ENTR</name>
<dbReference type="RefSeq" id="WP_024559926.1">
    <property type="nucleotide sequence ID" value="NZ_LFEJ01000002.1"/>
</dbReference>
<dbReference type="STRING" id="1121863.GCA_000621185_01537"/>
<dbReference type="EMBL" id="LFEJ01000019">
    <property type="protein sequence ID" value="KMV33707.1"/>
    <property type="molecule type" value="Genomic_DNA"/>
</dbReference>
<dbReference type="Gene3D" id="3.40.630.30">
    <property type="match status" value="1"/>
</dbReference>
<dbReference type="PANTHER" id="PTHR43877:SF2">
    <property type="entry name" value="AMINOALKYLPHOSPHONATE N-ACETYLTRANSFERASE-RELATED"/>
    <property type="match status" value="1"/>
</dbReference>
<accession>A0A0J8VKY2</accession>
<dbReference type="PROSITE" id="PS51186">
    <property type="entry name" value="GNAT"/>
    <property type="match status" value="1"/>
</dbReference>
<gene>
    <name evidence="5" type="ORF">ACH50_01000</name>
    <name evidence="4" type="ORF">ACH50_15325</name>
</gene>
<evidence type="ECO:0000313" key="6">
    <source>
        <dbReference type="Proteomes" id="UP000037315"/>
    </source>
</evidence>
<proteinExistence type="predicted"/>
<dbReference type="PANTHER" id="PTHR43877">
    <property type="entry name" value="AMINOALKYLPHOSPHONATE N-ACETYLTRANSFERASE-RELATED-RELATED"/>
    <property type="match status" value="1"/>
</dbReference>
<keyword evidence="1" id="KW-0808">Transferase</keyword>
<dbReference type="Proteomes" id="UP000037315">
    <property type="component" value="Unassembled WGS sequence"/>
</dbReference>
<dbReference type="PATRIC" id="fig|1656095.3.peg.3371"/>
<protein>
    <recommendedName>
        <fullName evidence="3">N-acetyltransferase domain-containing protein</fullName>
    </recommendedName>
</protein>
<dbReference type="SUPFAM" id="SSF55729">
    <property type="entry name" value="Acyl-CoA N-acyltransferases (Nat)"/>
    <property type="match status" value="1"/>
</dbReference>
<dbReference type="Pfam" id="PF00583">
    <property type="entry name" value="Acetyltransf_1"/>
    <property type="match status" value="1"/>
</dbReference>
<dbReference type="InterPro" id="IPR000182">
    <property type="entry name" value="GNAT_dom"/>
</dbReference>